<keyword evidence="4" id="KW-1185">Reference proteome</keyword>
<dbReference type="Proteomes" id="UP000093757">
    <property type="component" value="Unassembled WGS sequence"/>
</dbReference>
<reference evidence="2 4" key="1">
    <citation type="submission" date="2016-01" db="EMBL/GenBank/DDBJ databases">
        <title>The new phylogeny of the genus Mycobacterium.</title>
        <authorList>
            <person name="Tarcisio F."/>
            <person name="Conor M."/>
            <person name="Antonella G."/>
            <person name="Elisabetta G."/>
            <person name="Giulia F.S."/>
            <person name="Sara T."/>
            <person name="Anna F."/>
            <person name="Clotilde B."/>
            <person name="Roberto B."/>
            <person name="Veronica D.S."/>
            <person name="Fabio R."/>
            <person name="Monica P."/>
            <person name="Olivier J."/>
            <person name="Enrico T."/>
            <person name="Nicola S."/>
        </authorList>
    </citation>
    <scope>NUCLEOTIDE SEQUENCE [LARGE SCALE GENOMIC DNA]</scope>
    <source>
        <strain evidence="2 4">DSM 44160</strain>
    </source>
</reference>
<comment type="caution">
    <text evidence="1">The sequence shown here is derived from an EMBL/GenBank/DDBJ whole genome shotgun (WGS) entry which is preliminary data.</text>
</comment>
<organism evidence="1 3">
    <name type="scientific">Mycobacterium gordonae</name>
    <dbReference type="NCBI Taxonomy" id="1778"/>
    <lineage>
        <taxon>Bacteria</taxon>
        <taxon>Bacillati</taxon>
        <taxon>Actinomycetota</taxon>
        <taxon>Actinomycetes</taxon>
        <taxon>Mycobacteriales</taxon>
        <taxon>Mycobacteriaceae</taxon>
        <taxon>Mycobacterium</taxon>
    </lineage>
</organism>
<evidence type="ECO:0000313" key="4">
    <source>
        <dbReference type="Proteomes" id="UP000193928"/>
    </source>
</evidence>
<evidence type="ECO:0000313" key="3">
    <source>
        <dbReference type="Proteomes" id="UP000093757"/>
    </source>
</evidence>
<dbReference type="EMBL" id="LQOY01000080">
    <property type="protein sequence ID" value="ORV86672.1"/>
    <property type="molecule type" value="Genomic_DNA"/>
</dbReference>
<name>A0A1A6BE32_MYCGO</name>
<dbReference type="InterPro" id="IPR034660">
    <property type="entry name" value="DinB/YfiT-like"/>
</dbReference>
<dbReference type="Proteomes" id="UP000193928">
    <property type="component" value="Unassembled WGS sequence"/>
</dbReference>
<dbReference type="AlphaFoldDB" id="A0A1A6BE32"/>
<dbReference type="OrthoDB" id="3268903at2"/>
<dbReference type="NCBIfam" id="TIGR03085">
    <property type="entry name" value="TIGR03085 family metal-binding protein"/>
    <property type="match status" value="1"/>
</dbReference>
<dbReference type="NCBIfam" id="TIGR03083">
    <property type="entry name" value="maleylpyruvate isomerase family mycothiol-dependent enzyme"/>
    <property type="match status" value="1"/>
</dbReference>
<dbReference type="SUPFAM" id="SSF109854">
    <property type="entry name" value="DinB/YfiT-like putative metalloenzymes"/>
    <property type="match status" value="1"/>
</dbReference>
<dbReference type="InterPro" id="IPR017517">
    <property type="entry name" value="Maleyloyr_isom"/>
</dbReference>
<sequence length="206" mass="22298">MSIAQRERAALVETMRAVGPEAPTLCEGWNTRDLAAHLVVREARPDAAPGILIPALAGYTEKVQNEVAERTGWDELVDKVAAGPPTLSPFKLLDPVINVAEMFIHHEDVRRAAANWEPRVLEPDLKSRLTRTVPLMGRLTLAKVPGRVALRTTDGKTLLTAGKGPAVTVTGEPEELLLFAVGRAARVDFDGEESAVRAVREAPKGF</sequence>
<evidence type="ECO:0000313" key="2">
    <source>
        <dbReference type="EMBL" id="ORV86672.1"/>
    </source>
</evidence>
<reference evidence="1 3" key="2">
    <citation type="submission" date="2016-06" db="EMBL/GenBank/DDBJ databases">
        <authorList>
            <person name="Kjaerup R.B."/>
            <person name="Dalgaard T.S."/>
            <person name="Juul-Madsen H.R."/>
        </authorList>
    </citation>
    <scope>NUCLEOTIDE SEQUENCE [LARGE SCALE GENOMIC DNA]</scope>
    <source>
        <strain evidence="1 3">1245752.6</strain>
    </source>
</reference>
<gene>
    <name evidence="1" type="ORF">A9W98_24450</name>
    <name evidence="2" type="ORF">AWC08_23655</name>
</gene>
<dbReference type="RefSeq" id="WP_065135121.1">
    <property type="nucleotide sequence ID" value="NZ_JACKSU010000096.1"/>
</dbReference>
<evidence type="ECO:0000313" key="1">
    <source>
        <dbReference type="EMBL" id="OBS00575.1"/>
    </source>
</evidence>
<dbReference type="EMBL" id="MAEM01000358">
    <property type="protein sequence ID" value="OBS00575.1"/>
    <property type="molecule type" value="Genomic_DNA"/>
</dbReference>
<dbReference type="InterPro" id="IPR017519">
    <property type="entry name" value="CHP03085"/>
</dbReference>
<proteinExistence type="predicted"/>
<protein>
    <submittedName>
        <fullName evidence="1">TIGR03085 family protein</fullName>
    </submittedName>
</protein>
<accession>A0A1A6BE32</accession>